<evidence type="ECO:0000313" key="2">
    <source>
        <dbReference type="Proteomes" id="UP000017404"/>
    </source>
</evidence>
<dbReference type="EMBL" id="AYEV01000035">
    <property type="protein sequence ID" value="ESK54162.1"/>
    <property type="molecule type" value="Genomic_DNA"/>
</dbReference>
<proteinExistence type="predicted"/>
<dbReference type="PIRSF" id="PIRSF010372">
    <property type="entry name" value="PaiB"/>
    <property type="match status" value="1"/>
</dbReference>
<sequence length="239" mass="27241">MTSAAIIEMYYLDCEIEAAFYLLFKGSYTCIYLKFLKKKNLEKLYQLIQDSPFATLISHSAEGLEANHLPFHLLFDENNQTATLVAHIAKNNPLHTQIEDGAEVLIIFQGEQGYISPNWYPSKQQHHQHVPTWNYQVVHVKGTITFLTDEKALRGILAKLTRTHEAKQETPWKMSDAPSEYIAQELKNIVGIEIQISHTTGKFKLSQNREKIDALGVVDGLQQQGNHSLANTVEQYIED</sequence>
<dbReference type="InterPro" id="IPR012349">
    <property type="entry name" value="Split_barrel_FMN-bd"/>
</dbReference>
<keyword evidence="2" id="KW-1185">Reference proteome</keyword>
<dbReference type="PANTHER" id="PTHR35802">
    <property type="entry name" value="PROTEASE SYNTHASE AND SPORULATION PROTEIN PAI 2"/>
    <property type="match status" value="1"/>
</dbReference>
<comment type="caution">
    <text evidence="1">The sequence shown here is derived from an EMBL/GenBank/DDBJ whole genome shotgun (WGS) entry which is preliminary data.</text>
</comment>
<reference evidence="1 2" key="1">
    <citation type="submission" date="2013-10" db="EMBL/GenBank/DDBJ databases">
        <title>The Genome Sequence of Acinetobacter tjernbergiae CIP107465.</title>
        <authorList>
            <consortium name="The Broad Institute Genomics Platform"/>
            <consortium name="The Broad Institute Genome Sequencing Center for Infectious Disease"/>
            <person name="Cerqueira G."/>
            <person name="Feldgarden M."/>
            <person name="Courvalin P."/>
            <person name="Grillot-Courvalin C."/>
            <person name="Clermont D."/>
            <person name="Rocha E."/>
            <person name="Yoon E.-J."/>
            <person name="Nemec A."/>
            <person name="Young S.K."/>
            <person name="Zeng Q."/>
            <person name="Gargeya S."/>
            <person name="Fitzgerald M."/>
            <person name="Abouelleil A."/>
            <person name="Alvarado L."/>
            <person name="Berlin A.M."/>
            <person name="Chapman S.B."/>
            <person name="Gainer-Dewar J."/>
            <person name="Goldberg J."/>
            <person name="Gnerre S."/>
            <person name="Griggs A."/>
            <person name="Gujja S."/>
            <person name="Hansen M."/>
            <person name="Howarth C."/>
            <person name="Imamovic A."/>
            <person name="Ireland A."/>
            <person name="Larimer J."/>
            <person name="McCowan C."/>
            <person name="Murphy C."/>
            <person name="Pearson M."/>
            <person name="Poon T.W."/>
            <person name="Priest M."/>
            <person name="Roberts A."/>
            <person name="Saif S."/>
            <person name="Shea T."/>
            <person name="Sykes S."/>
            <person name="Wortman J."/>
            <person name="Nusbaum C."/>
            <person name="Birren B."/>
        </authorList>
    </citation>
    <scope>NUCLEOTIDE SEQUENCE [LARGE SCALE GENOMIC DNA]</scope>
    <source>
        <strain evidence="1 2">CIP 107465</strain>
    </source>
</reference>
<protein>
    <recommendedName>
        <fullName evidence="3">Transcriptional regulator</fullName>
    </recommendedName>
</protein>
<dbReference type="PATRIC" id="fig|1120928.5.peg.2963"/>
<dbReference type="STRING" id="202955.GCA_000759995_00190"/>
<name>V2UVW8_9GAMM</name>
<evidence type="ECO:0000313" key="1">
    <source>
        <dbReference type="EMBL" id="ESK54162.1"/>
    </source>
</evidence>
<dbReference type="SUPFAM" id="SSF50475">
    <property type="entry name" value="FMN-binding split barrel"/>
    <property type="match status" value="1"/>
</dbReference>
<gene>
    <name evidence="1" type="ORF">F990_02932</name>
</gene>
<evidence type="ECO:0008006" key="3">
    <source>
        <dbReference type="Google" id="ProtNLM"/>
    </source>
</evidence>
<dbReference type="AlphaFoldDB" id="V2UVW8"/>
<organism evidence="1 2">
    <name type="scientific">Acinetobacter tjernbergiae DSM 14971 = CIP 107465</name>
    <dbReference type="NCBI Taxonomy" id="1120928"/>
    <lineage>
        <taxon>Bacteria</taxon>
        <taxon>Pseudomonadati</taxon>
        <taxon>Pseudomonadota</taxon>
        <taxon>Gammaproteobacteria</taxon>
        <taxon>Moraxellales</taxon>
        <taxon>Moraxellaceae</taxon>
        <taxon>Acinetobacter</taxon>
    </lineage>
</organism>
<dbReference type="Gene3D" id="2.30.110.10">
    <property type="entry name" value="Electron Transport, Fmn-binding Protein, Chain A"/>
    <property type="match status" value="1"/>
</dbReference>
<dbReference type="InterPro" id="IPR007396">
    <property type="entry name" value="TR_PAI2-type"/>
</dbReference>
<accession>V2UVW8</accession>
<dbReference type="PANTHER" id="PTHR35802:SF1">
    <property type="entry name" value="PROTEASE SYNTHASE AND SPORULATION PROTEIN PAI 2"/>
    <property type="match status" value="1"/>
</dbReference>
<dbReference type="Proteomes" id="UP000017404">
    <property type="component" value="Unassembled WGS sequence"/>
</dbReference>
<dbReference type="eggNOG" id="COG2808">
    <property type="taxonomic scope" value="Bacteria"/>
</dbReference>
<dbReference type="Pfam" id="PF04299">
    <property type="entry name" value="FMN_bind_2"/>
    <property type="match status" value="1"/>
</dbReference>